<evidence type="ECO:0000313" key="3">
    <source>
        <dbReference type="Proteomes" id="UP000438429"/>
    </source>
</evidence>
<dbReference type="AlphaFoldDB" id="A0A6A4TMD9"/>
<comment type="caution">
    <text evidence="2">The sequence shown here is derived from an EMBL/GenBank/DDBJ whole genome shotgun (WGS) entry which is preliminary data.</text>
</comment>
<evidence type="ECO:0000313" key="2">
    <source>
        <dbReference type="EMBL" id="KAF0046475.1"/>
    </source>
</evidence>
<gene>
    <name evidence="2" type="ORF">F2P81_000108</name>
</gene>
<feature type="region of interest" description="Disordered" evidence="1">
    <location>
        <begin position="123"/>
        <end position="184"/>
    </location>
</feature>
<name>A0A6A4TMD9_SCOMX</name>
<organism evidence="2 3">
    <name type="scientific">Scophthalmus maximus</name>
    <name type="common">Turbot</name>
    <name type="synonym">Psetta maxima</name>
    <dbReference type="NCBI Taxonomy" id="52904"/>
    <lineage>
        <taxon>Eukaryota</taxon>
        <taxon>Metazoa</taxon>
        <taxon>Chordata</taxon>
        <taxon>Craniata</taxon>
        <taxon>Vertebrata</taxon>
        <taxon>Euteleostomi</taxon>
        <taxon>Actinopterygii</taxon>
        <taxon>Neopterygii</taxon>
        <taxon>Teleostei</taxon>
        <taxon>Neoteleostei</taxon>
        <taxon>Acanthomorphata</taxon>
        <taxon>Carangaria</taxon>
        <taxon>Pleuronectiformes</taxon>
        <taxon>Pleuronectoidei</taxon>
        <taxon>Scophthalmidae</taxon>
        <taxon>Scophthalmus</taxon>
    </lineage>
</organism>
<feature type="compositionally biased region" description="Basic and acidic residues" evidence="1">
    <location>
        <begin position="123"/>
        <end position="134"/>
    </location>
</feature>
<dbReference type="Proteomes" id="UP000438429">
    <property type="component" value="Unassembled WGS sequence"/>
</dbReference>
<protein>
    <submittedName>
        <fullName evidence="2">Uncharacterized protein</fullName>
    </submittedName>
</protein>
<dbReference type="EMBL" id="VEVO01000001">
    <property type="protein sequence ID" value="KAF0046475.1"/>
    <property type="molecule type" value="Genomic_DNA"/>
</dbReference>
<sequence length="184" mass="20684">MERSSNVRISSLRQDRKRPVKRRSTSISCKLLLFTDLHAASELLTVPSSMFDFDNFTIHYRSGFAPSQVNYCPDAPRVKCKGTGQTPLSRLSIPSAAPSAPIEETIESNETLSIPREKVGQFGKPECEREEPITRRRRPTAVRMDTELEDHRDAVVSTSPSPRQPGSAEPKVHVRQRNKTLQAN</sequence>
<feature type="compositionally biased region" description="Basic and acidic residues" evidence="1">
    <location>
        <begin position="144"/>
        <end position="154"/>
    </location>
</feature>
<accession>A0A6A4TMD9</accession>
<evidence type="ECO:0000256" key="1">
    <source>
        <dbReference type="SAM" id="MobiDB-lite"/>
    </source>
</evidence>
<proteinExistence type="predicted"/>
<reference evidence="2 3" key="1">
    <citation type="submission" date="2019-06" db="EMBL/GenBank/DDBJ databases">
        <title>Draft genomes of female and male turbot (Scophthalmus maximus).</title>
        <authorList>
            <person name="Xu H."/>
            <person name="Xu X.-W."/>
            <person name="Shao C."/>
            <person name="Chen S."/>
        </authorList>
    </citation>
    <scope>NUCLEOTIDE SEQUENCE [LARGE SCALE GENOMIC DNA]</scope>
    <source>
        <strain evidence="2">Ysfricsl-2016a</strain>
        <tissue evidence="2">Blood</tissue>
    </source>
</reference>